<dbReference type="AlphaFoldDB" id="A0AAP4DJ00"/>
<evidence type="ECO:0000313" key="1">
    <source>
        <dbReference type="EMBL" id="MDF4194894.1"/>
    </source>
</evidence>
<sequence>MGAAKQLYVKRSHFVTLDEAKENTQVHMKNGGSYTALKGELIATNLEGDQMVITQEQKADYIPVPMSELSDLKAKMAKGYMEMGDINLEMSEAFHYAENEAETTTNSLVNGEYKEY</sequence>
<comment type="caution">
    <text evidence="1">The sequence shown here is derived from an EMBL/GenBank/DDBJ whole genome shotgun (WGS) entry which is preliminary data.</text>
</comment>
<evidence type="ECO:0000313" key="2">
    <source>
        <dbReference type="Proteomes" id="UP001222377"/>
    </source>
</evidence>
<dbReference type="EMBL" id="JARKHX010000004">
    <property type="protein sequence ID" value="MDF4194894.1"/>
    <property type="molecule type" value="Genomic_DNA"/>
</dbReference>
<accession>A0AAP4DJ00</accession>
<name>A0AAP4DJ00_BACAM</name>
<dbReference type="Proteomes" id="UP001222377">
    <property type="component" value="Unassembled WGS sequence"/>
</dbReference>
<organism evidence="1 2">
    <name type="scientific">Bacillus amyloliquefaciens</name>
    <name type="common">Bacillus velezensis</name>
    <dbReference type="NCBI Taxonomy" id="1390"/>
    <lineage>
        <taxon>Bacteria</taxon>
        <taxon>Bacillati</taxon>
        <taxon>Bacillota</taxon>
        <taxon>Bacilli</taxon>
        <taxon>Bacillales</taxon>
        <taxon>Bacillaceae</taxon>
        <taxon>Bacillus</taxon>
        <taxon>Bacillus amyloliquefaciens group</taxon>
    </lineage>
</organism>
<reference evidence="1" key="1">
    <citation type="submission" date="2023-02" db="EMBL/GenBank/DDBJ databases">
        <title>Draft Whole-Genome Sequences of Bacillus Strains of Potential Probiotic for Poultry.</title>
        <authorList>
            <person name="Ma L.M."/>
            <person name="Lopez-Guerra N."/>
            <person name="Zhang G."/>
        </authorList>
    </citation>
    <scope>NUCLEOTIDE SEQUENCE</scope>
    <source>
        <strain evidence="1">OSU1013-24</strain>
    </source>
</reference>
<dbReference type="Gene3D" id="1.10.1220.10">
    <property type="entry name" value="Met repressor-like"/>
    <property type="match status" value="1"/>
</dbReference>
<protein>
    <submittedName>
        <fullName evidence="1">Uncharacterized protein</fullName>
    </submittedName>
</protein>
<dbReference type="RefSeq" id="WP_276351224.1">
    <property type="nucleotide sequence ID" value="NZ_JARKHX010000004.1"/>
</dbReference>
<gene>
    <name evidence="1" type="ORF">PV946_14135</name>
</gene>
<dbReference type="InterPro" id="IPR013321">
    <property type="entry name" value="Arc_rbn_hlx_hlx"/>
</dbReference>
<dbReference type="GO" id="GO:0006355">
    <property type="term" value="P:regulation of DNA-templated transcription"/>
    <property type="evidence" value="ECO:0007669"/>
    <property type="project" value="InterPro"/>
</dbReference>
<proteinExistence type="predicted"/>